<keyword evidence="3" id="KW-1185">Reference proteome</keyword>
<evidence type="ECO:0000256" key="1">
    <source>
        <dbReference type="SAM" id="SignalP"/>
    </source>
</evidence>
<organism evidence="2 3">
    <name type="scientific">Marinomonas alcarazii</name>
    <dbReference type="NCBI Taxonomy" id="491949"/>
    <lineage>
        <taxon>Bacteria</taxon>
        <taxon>Pseudomonadati</taxon>
        <taxon>Pseudomonadota</taxon>
        <taxon>Gammaproteobacteria</taxon>
        <taxon>Oceanospirillales</taxon>
        <taxon>Oceanospirillaceae</taxon>
        <taxon>Marinomonas</taxon>
    </lineage>
</organism>
<sequence>MKGMFFKSAAVAVCLSSSAAFGFNLDVFGWFQKDNSIDSMIEYVPADTALFLGGVSNEELITSSDELMAQLKDNGDAEVMMELLGSLQPSKGLDLVSWLVKDYYDVAHNGGLEIYQHYGLDIEGASVIYLDGVFPVARIALENEETFLSLIKQAAQETGVTLGSETVGGQALTTVELVNEDGIVLKLGFMIKDNVLTAAVISAKESKVEQEQRFALSKPALSMPADSWKNDGEAYNFLAASHGYISLQNIANAILDKNSRAHKQVKALAGDDLPELSAAQMQCKADIVNIVSGVPRLVFGVNRYDVQGDDMALDFSYALEIKDANILGELNKLRGFIPSYLNASNDLALGVGVGVSSDALSPVLTSLWKQFTTADFSCEPLLKAQAKLREQNPAALSVFTSMAQGLSGVSAGIFDLAKDESSQIGVKYDAIATLTSDKPDVLAALAAQYIPMLRGIQIPTDGSAVNLADSGLPIDAFVAIKGKHLVAYTGEKSQQIAEQLVTEEVTQNGMAAIAVDSTKLGDLTMNIGRLGANMGQDCTDLYTVSAALTSLPFNLNIQEGFNDKGYESNWSMYFKDVSNFKNIQRKDLLNSFNVEYLNEQCEWVAAGVETFNEGGEGIFVDQDEVNSCNIYESRFEWQYAFSMIEETGSESQYRSSCDSEWEQQEEVDFACQILGAKENSFYCLHDDGYKTLYRYTRL</sequence>
<proteinExistence type="predicted"/>
<evidence type="ECO:0000313" key="3">
    <source>
        <dbReference type="Proteomes" id="UP000247551"/>
    </source>
</evidence>
<reference evidence="2 3" key="1">
    <citation type="submission" date="2018-06" db="EMBL/GenBank/DDBJ databases">
        <title>Genomic Encyclopedia of Type Strains, Phase III (KMG-III): the genomes of soil and plant-associated and newly described type strains.</title>
        <authorList>
            <person name="Whitman W."/>
        </authorList>
    </citation>
    <scope>NUCLEOTIDE SEQUENCE [LARGE SCALE GENOMIC DNA]</scope>
    <source>
        <strain evidence="2 3">CECT 7730</strain>
    </source>
</reference>
<dbReference type="AlphaFoldDB" id="A0A318UZ37"/>
<feature type="signal peptide" evidence="1">
    <location>
        <begin position="1"/>
        <end position="22"/>
    </location>
</feature>
<dbReference type="EMBL" id="QKLW01000005">
    <property type="protein sequence ID" value="PYF80983.1"/>
    <property type="molecule type" value="Genomic_DNA"/>
</dbReference>
<keyword evidence="1" id="KW-0732">Signal</keyword>
<accession>A0A318UZ37</accession>
<evidence type="ECO:0000313" key="2">
    <source>
        <dbReference type="EMBL" id="PYF80983.1"/>
    </source>
</evidence>
<feature type="chain" id="PRO_5016298430" evidence="1">
    <location>
        <begin position="23"/>
        <end position="698"/>
    </location>
</feature>
<dbReference type="RefSeq" id="WP_110575808.1">
    <property type="nucleotide sequence ID" value="NZ_QKLW01000005.1"/>
</dbReference>
<protein>
    <submittedName>
        <fullName evidence="2">Uncharacterized protein</fullName>
    </submittedName>
</protein>
<comment type="caution">
    <text evidence="2">The sequence shown here is derived from an EMBL/GenBank/DDBJ whole genome shotgun (WGS) entry which is preliminary data.</text>
</comment>
<name>A0A318UZ37_9GAMM</name>
<dbReference type="Proteomes" id="UP000247551">
    <property type="component" value="Unassembled WGS sequence"/>
</dbReference>
<gene>
    <name evidence="2" type="ORF">DFP75_10573</name>
</gene>